<dbReference type="AlphaFoldDB" id="A0A2H1WNH4"/>
<accession>A0A2H1WNH4</accession>
<organism evidence="1">
    <name type="scientific">Spodoptera frugiperda</name>
    <name type="common">Fall armyworm</name>
    <dbReference type="NCBI Taxonomy" id="7108"/>
    <lineage>
        <taxon>Eukaryota</taxon>
        <taxon>Metazoa</taxon>
        <taxon>Ecdysozoa</taxon>
        <taxon>Arthropoda</taxon>
        <taxon>Hexapoda</taxon>
        <taxon>Insecta</taxon>
        <taxon>Pterygota</taxon>
        <taxon>Neoptera</taxon>
        <taxon>Endopterygota</taxon>
        <taxon>Lepidoptera</taxon>
        <taxon>Glossata</taxon>
        <taxon>Ditrysia</taxon>
        <taxon>Noctuoidea</taxon>
        <taxon>Noctuidae</taxon>
        <taxon>Amphipyrinae</taxon>
        <taxon>Spodoptera</taxon>
    </lineage>
</organism>
<protein>
    <submittedName>
        <fullName evidence="1">SFRICE_018906</fullName>
    </submittedName>
</protein>
<evidence type="ECO:0000313" key="1">
    <source>
        <dbReference type="EMBL" id="SOQ54621.1"/>
    </source>
</evidence>
<name>A0A2H1WNH4_SPOFR</name>
<sequence>MFKVCSVFNAYRVIVMMTEKCTLCRQPYKCRHTSGRDLHDPLAISEDAENKGYCLVRRMVASAFDSRVEQSITGLFSAFENIPVVLLPKLEHNQRP</sequence>
<dbReference type="EMBL" id="ODYU01009900">
    <property type="protein sequence ID" value="SOQ54621.1"/>
    <property type="molecule type" value="Genomic_DNA"/>
</dbReference>
<gene>
    <name evidence="1" type="ORF">SFRICE_018906</name>
</gene>
<reference evidence="1" key="1">
    <citation type="submission" date="2016-07" db="EMBL/GenBank/DDBJ databases">
        <authorList>
            <person name="Bretaudeau A."/>
        </authorList>
    </citation>
    <scope>NUCLEOTIDE SEQUENCE</scope>
    <source>
        <strain evidence="1">Rice</strain>
        <tissue evidence="1">Whole body</tissue>
    </source>
</reference>
<proteinExistence type="predicted"/>